<dbReference type="EMBL" id="BOOO01000008">
    <property type="protein sequence ID" value="GII28121.1"/>
    <property type="molecule type" value="Genomic_DNA"/>
</dbReference>
<feature type="compositionally biased region" description="Acidic residues" evidence="1">
    <location>
        <begin position="1"/>
        <end position="22"/>
    </location>
</feature>
<accession>A0A8J3TLR9</accession>
<evidence type="ECO:0000259" key="2">
    <source>
        <dbReference type="Pfam" id="PF18970"/>
    </source>
</evidence>
<reference evidence="3 4" key="1">
    <citation type="submission" date="2021-01" db="EMBL/GenBank/DDBJ databases">
        <title>Whole genome shotgun sequence of Planotetraspora mira NBRC 15435.</title>
        <authorList>
            <person name="Komaki H."/>
            <person name="Tamura T."/>
        </authorList>
    </citation>
    <scope>NUCLEOTIDE SEQUENCE [LARGE SCALE GENOMIC DNA]</scope>
    <source>
        <strain evidence="3 4">NBRC 15435</strain>
    </source>
</reference>
<sequence length="167" mass="17952">MADQDDDFDGDFQEDVLEDDGVLEPSDSLLTDDLGDDPLDTGLTAAERWSAGQRYGTTEAEAEEGESLDQLLAEEEPELDPALLAGRWDEEEPRSGRLIGEEGDRSGELLGRDVGIDSGASSAEEAAVHLTDEDVDRDAELDDPLDEDLDEALANLAADEARDAGDE</sequence>
<feature type="compositionally biased region" description="Acidic residues" evidence="1">
    <location>
        <begin position="60"/>
        <end position="79"/>
    </location>
</feature>
<dbReference type="RefSeq" id="WP_203952192.1">
    <property type="nucleotide sequence ID" value="NZ_BOOO01000008.1"/>
</dbReference>
<organism evidence="3 4">
    <name type="scientific">Planotetraspora mira</name>
    <dbReference type="NCBI Taxonomy" id="58121"/>
    <lineage>
        <taxon>Bacteria</taxon>
        <taxon>Bacillati</taxon>
        <taxon>Actinomycetota</taxon>
        <taxon>Actinomycetes</taxon>
        <taxon>Streptosporangiales</taxon>
        <taxon>Streptosporangiaceae</taxon>
        <taxon>Planotetraspora</taxon>
    </lineage>
</organism>
<protein>
    <recommendedName>
        <fullName evidence="2">DUF5709 domain-containing protein</fullName>
    </recommendedName>
</protein>
<evidence type="ECO:0000313" key="3">
    <source>
        <dbReference type="EMBL" id="GII28121.1"/>
    </source>
</evidence>
<feature type="region of interest" description="Disordered" evidence="1">
    <location>
        <begin position="1"/>
        <end position="145"/>
    </location>
</feature>
<evidence type="ECO:0000313" key="4">
    <source>
        <dbReference type="Proteomes" id="UP000650628"/>
    </source>
</evidence>
<dbReference type="InterPro" id="IPR043763">
    <property type="entry name" value="DUF5709"/>
</dbReference>
<name>A0A8J3TLR9_9ACTN</name>
<keyword evidence="4" id="KW-1185">Reference proteome</keyword>
<dbReference type="AlphaFoldDB" id="A0A8J3TLR9"/>
<evidence type="ECO:0000256" key="1">
    <source>
        <dbReference type="SAM" id="MobiDB-lite"/>
    </source>
</evidence>
<feature type="domain" description="DUF5709" evidence="2">
    <location>
        <begin position="90"/>
        <end position="133"/>
    </location>
</feature>
<comment type="caution">
    <text evidence="3">The sequence shown here is derived from an EMBL/GenBank/DDBJ whole genome shotgun (WGS) entry which is preliminary data.</text>
</comment>
<gene>
    <name evidence="3" type="ORF">Pmi06nite_15630</name>
</gene>
<dbReference type="Proteomes" id="UP000650628">
    <property type="component" value="Unassembled WGS sequence"/>
</dbReference>
<feature type="compositionally biased region" description="Acidic residues" evidence="1">
    <location>
        <begin position="133"/>
        <end position="145"/>
    </location>
</feature>
<proteinExistence type="predicted"/>
<feature type="compositionally biased region" description="Basic and acidic residues" evidence="1">
    <location>
        <begin position="93"/>
        <end position="115"/>
    </location>
</feature>
<dbReference type="Pfam" id="PF18970">
    <property type="entry name" value="DUF5709"/>
    <property type="match status" value="1"/>
</dbReference>